<reference evidence="2 3" key="1">
    <citation type="submission" date="2016-07" db="EMBL/GenBank/DDBJ databases">
        <title>Pervasive Adenine N6-methylation of Active Genes in Fungi.</title>
        <authorList>
            <consortium name="DOE Joint Genome Institute"/>
            <person name="Mondo S.J."/>
            <person name="Dannebaum R.O."/>
            <person name="Kuo R.C."/>
            <person name="Labutti K."/>
            <person name="Haridas S."/>
            <person name="Kuo A."/>
            <person name="Salamov A."/>
            <person name="Ahrendt S.R."/>
            <person name="Lipzen A."/>
            <person name="Sullivan W."/>
            <person name="Andreopoulos W.B."/>
            <person name="Clum A."/>
            <person name="Lindquist E."/>
            <person name="Daum C."/>
            <person name="Ramamoorthy G.K."/>
            <person name="Gryganskyi A."/>
            <person name="Culley D."/>
            <person name="Magnuson J.K."/>
            <person name="James T.Y."/>
            <person name="O'Malley M.A."/>
            <person name="Stajich J.E."/>
            <person name="Spatafora J.W."/>
            <person name="Visel A."/>
            <person name="Grigoriev I.V."/>
        </authorList>
    </citation>
    <scope>NUCLEOTIDE SEQUENCE [LARGE SCALE GENOMIC DNA]</scope>
    <source>
        <strain evidence="2 3">NRRL 3116</strain>
    </source>
</reference>
<feature type="compositionally biased region" description="Polar residues" evidence="1">
    <location>
        <begin position="193"/>
        <end position="202"/>
    </location>
</feature>
<feature type="region of interest" description="Disordered" evidence="1">
    <location>
        <begin position="377"/>
        <end position="396"/>
    </location>
</feature>
<feature type="compositionally biased region" description="Polar residues" evidence="1">
    <location>
        <begin position="502"/>
        <end position="513"/>
    </location>
</feature>
<dbReference type="AlphaFoldDB" id="A0A1Y2GHC7"/>
<comment type="caution">
    <text evidence="2">The sequence shown here is derived from an EMBL/GenBank/DDBJ whole genome shotgun (WGS) entry which is preliminary data.</text>
</comment>
<keyword evidence="3" id="KW-1185">Reference proteome</keyword>
<protein>
    <submittedName>
        <fullName evidence="2">Uncharacterized protein</fullName>
    </submittedName>
</protein>
<feature type="region of interest" description="Disordered" evidence="1">
    <location>
        <begin position="184"/>
        <end position="211"/>
    </location>
</feature>
<feature type="compositionally biased region" description="Low complexity" evidence="1">
    <location>
        <begin position="259"/>
        <end position="292"/>
    </location>
</feature>
<feature type="region of interest" description="Disordered" evidence="1">
    <location>
        <begin position="332"/>
        <end position="359"/>
    </location>
</feature>
<feature type="region of interest" description="Disordered" evidence="1">
    <location>
        <begin position="472"/>
        <end position="513"/>
    </location>
</feature>
<evidence type="ECO:0000313" key="3">
    <source>
        <dbReference type="Proteomes" id="UP000193648"/>
    </source>
</evidence>
<dbReference type="EMBL" id="MCFF01000033">
    <property type="protein sequence ID" value="ORZ09663.1"/>
    <property type="molecule type" value="Genomic_DNA"/>
</dbReference>
<feature type="compositionally biased region" description="Low complexity" evidence="1">
    <location>
        <begin position="491"/>
        <end position="501"/>
    </location>
</feature>
<feature type="compositionally biased region" description="Polar residues" evidence="1">
    <location>
        <begin position="1"/>
        <end position="16"/>
    </location>
</feature>
<name>A0A1Y2GHC7_9FUNG</name>
<feature type="region of interest" description="Disordered" evidence="1">
    <location>
        <begin position="1"/>
        <end position="23"/>
    </location>
</feature>
<dbReference type="Proteomes" id="UP000193648">
    <property type="component" value="Unassembled WGS sequence"/>
</dbReference>
<feature type="region of interest" description="Disordered" evidence="1">
    <location>
        <begin position="152"/>
        <end position="171"/>
    </location>
</feature>
<dbReference type="OrthoDB" id="2272836at2759"/>
<gene>
    <name evidence="2" type="ORF">BCR41DRAFT_358248</name>
</gene>
<evidence type="ECO:0000313" key="2">
    <source>
        <dbReference type="EMBL" id="ORZ09663.1"/>
    </source>
</evidence>
<dbReference type="RefSeq" id="XP_021878933.1">
    <property type="nucleotide sequence ID" value="XM_022025013.1"/>
</dbReference>
<accession>A0A1Y2GHC7</accession>
<proteinExistence type="predicted"/>
<organism evidence="2 3">
    <name type="scientific">Lobosporangium transversale</name>
    <dbReference type="NCBI Taxonomy" id="64571"/>
    <lineage>
        <taxon>Eukaryota</taxon>
        <taxon>Fungi</taxon>
        <taxon>Fungi incertae sedis</taxon>
        <taxon>Mucoromycota</taxon>
        <taxon>Mortierellomycotina</taxon>
        <taxon>Mortierellomycetes</taxon>
        <taxon>Mortierellales</taxon>
        <taxon>Mortierellaceae</taxon>
        <taxon>Lobosporangium</taxon>
    </lineage>
</organism>
<sequence length="513" mass="55713">MVDHSTSGSLQRQSGQQHHHPSYQYRQHYHQDIHGPLSASIVEGGHRPFAGFHGGPLHRPLHPASSNSISSTLAVTPLSSTSTSNDPSRPNISVSDILERYHDASKEFLISVLNAKAKEDERKAEEERYKTERIILQTKQIELDLAVEKRCGSPPAARPYHASASASSGHYPSTTSYYGSNNNSLYGSVGNNRPHSTGNSVTKHSHQDHVTAHPAQEPLDHISQPTHQSAAQYSRHDLRAMQPSPQSRPPSLKINTSVQQYHSPSQHPSQPQSQLQSSSQRQPSSPRSTLPPIHTGNPSSKASSSGRHYGLPSINSSAQSSPVAIMDHQSHVLPPLTPKDEHESPTSTLSPTSHLKRKSVNHDAVMDAVRAKVFRNASGQNQQQQQKKVVAAESERENAIRRKTTYVEKATETQKASGNAEQRLDERFTEIKVEGPSHSTLPLVASSPNSPSFGNSLTLGTAASIATVLESYGSDSRSGSPPAPKLHHSVSKLQSLQLSQVATTTSDMTEGTE</sequence>
<feature type="region of interest" description="Disordered" evidence="1">
    <location>
        <begin position="239"/>
        <end position="320"/>
    </location>
</feature>
<dbReference type="InParanoid" id="A0A1Y2GHC7"/>
<dbReference type="GeneID" id="33566857"/>
<feature type="compositionally biased region" description="Low complexity" evidence="1">
    <location>
        <begin position="162"/>
        <end position="171"/>
    </location>
</feature>
<evidence type="ECO:0000256" key="1">
    <source>
        <dbReference type="SAM" id="MobiDB-lite"/>
    </source>
</evidence>
<feature type="compositionally biased region" description="Polar residues" evidence="1">
    <location>
        <begin position="296"/>
        <end position="306"/>
    </location>
</feature>